<sequence length="387" mass="41000">MFLYSHDSQGLGHVRRNLALAQHLSLHLPELSGRPVTGLLATGLPQASQFPLPAGFDWLALPGISKGDGGYTPRHLAAPMDSVVELRSRLLESALLAFEPDLVIIDRHPFGVCKELRRPLKRLRRRFPQARVVLGLREVLDAPEVAAAEWAALAKPALLDELFDAVWIYGDQGVHDTAATGEVPPGLAERAQFTGYLAHGRDLNPPPSVFGADAPFILTTVGGGSDGLHLALAAAAATVPVGQNHLVVTGPQMEDEDHAAVVEAGRPGTVVVRSVDGLSHHIAAASAVISMGGYNSVAEILATDTPALVVPREAPRTEQLIRARDLASAGALDVLREPYLTPAAIGAWLSHAVVRRVDRSLIQRDGLSAVPHLAATLLADTNLEVVA</sequence>
<keyword evidence="2" id="KW-0808">Transferase</keyword>
<evidence type="ECO:0000313" key="3">
    <source>
        <dbReference type="Proteomes" id="UP000292373"/>
    </source>
</evidence>
<accession>A0A4Q9KHX8</accession>
<dbReference type="GO" id="GO:0016758">
    <property type="term" value="F:hexosyltransferase activity"/>
    <property type="evidence" value="ECO:0007669"/>
    <property type="project" value="InterPro"/>
</dbReference>
<dbReference type="Proteomes" id="UP000292373">
    <property type="component" value="Unassembled WGS sequence"/>
</dbReference>
<dbReference type="Pfam" id="PF04101">
    <property type="entry name" value="Glyco_tran_28_C"/>
    <property type="match status" value="1"/>
</dbReference>
<dbReference type="Gene3D" id="3.40.50.2000">
    <property type="entry name" value="Glycogen Phosphorylase B"/>
    <property type="match status" value="1"/>
</dbReference>
<gene>
    <name evidence="2" type="ORF">ET989_03930</name>
</gene>
<dbReference type="AlphaFoldDB" id="A0A4Q9KHX8"/>
<dbReference type="OrthoDB" id="9802126at2"/>
<protein>
    <submittedName>
        <fullName evidence="2">Glycosyl transferase family 28</fullName>
    </submittedName>
</protein>
<dbReference type="InterPro" id="IPR007235">
    <property type="entry name" value="Glyco_trans_28_C"/>
</dbReference>
<feature type="domain" description="Glycosyl transferase family 28 C-terminal" evidence="1">
    <location>
        <begin position="243"/>
        <end position="345"/>
    </location>
</feature>
<keyword evidence="3" id="KW-1185">Reference proteome</keyword>
<dbReference type="PANTHER" id="PTHR21015">
    <property type="entry name" value="UDP-N-ACETYLGLUCOSAMINE--N-ACETYLMURAMYL-(PENTAPEPTIDE) PYROPHOSPHORYL-UNDECAPRENOL N-ACETYLGLUCOSAMINE TRANSFERASE 1"/>
    <property type="match status" value="1"/>
</dbReference>
<organism evidence="2 3">
    <name type="scientific">Propioniciclava sinopodophylli</name>
    <dbReference type="NCBI Taxonomy" id="1837344"/>
    <lineage>
        <taxon>Bacteria</taxon>
        <taxon>Bacillati</taxon>
        <taxon>Actinomycetota</taxon>
        <taxon>Actinomycetes</taxon>
        <taxon>Propionibacteriales</taxon>
        <taxon>Propionibacteriaceae</taxon>
        <taxon>Propioniciclava</taxon>
    </lineage>
</organism>
<evidence type="ECO:0000259" key="1">
    <source>
        <dbReference type="Pfam" id="PF04101"/>
    </source>
</evidence>
<comment type="caution">
    <text evidence="2">The sequence shown here is derived from an EMBL/GenBank/DDBJ whole genome shotgun (WGS) entry which is preliminary data.</text>
</comment>
<reference evidence="2 3" key="1">
    <citation type="submission" date="2019-01" db="EMBL/GenBank/DDBJ databases">
        <title>Lactibacter flavus gen. nov., sp. nov., a novel bacterium of the family Propionibacteriaceae isolated from raw milk and dairy products.</title>
        <authorList>
            <person name="Huptas C."/>
            <person name="Wenning M."/>
            <person name="Breitenwieser F."/>
            <person name="Doll E."/>
            <person name="Von Neubeck M."/>
            <person name="Busse H.-J."/>
            <person name="Scherer S."/>
        </authorList>
    </citation>
    <scope>NUCLEOTIDE SEQUENCE [LARGE SCALE GENOMIC DNA]</scope>
    <source>
        <strain evidence="2 3">KCTC 33808</strain>
    </source>
</reference>
<dbReference type="PANTHER" id="PTHR21015:SF28">
    <property type="entry name" value="SLL1722 PROTEIN"/>
    <property type="match status" value="1"/>
</dbReference>
<dbReference type="EMBL" id="SDMQ01000002">
    <property type="protein sequence ID" value="TBT87486.1"/>
    <property type="molecule type" value="Genomic_DNA"/>
</dbReference>
<name>A0A4Q9KHX8_9ACTN</name>
<dbReference type="SUPFAM" id="SSF53756">
    <property type="entry name" value="UDP-Glycosyltransferase/glycogen phosphorylase"/>
    <property type="match status" value="1"/>
</dbReference>
<evidence type="ECO:0000313" key="2">
    <source>
        <dbReference type="EMBL" id="TBT87486.1"/>
    </source>
</evidence>
<proteinExistence type="predicted"/>